<evidence type="ECO:0000313" key="1">
    <source>
        <dbReference type="EMBL" id="CAG9187574.1"/>
    </source>
</evidence>
<dbReference type="InterPro" id="IPR011051">
    <property type="entry name" value="RmlC_Cupin_sf"/>
</dbReference>
<organism evidence="1 2">
    <name type="scientific">Cupriavidus pinatubonensis</name>
    <dbReference type="NCBI Taxonomy" id="248026"/>
    <lineage>
        <taxon>Bacteria</taxon>
        <taxon>Pseudomonadati</taxon>
        <taxon>Pseudomonadota</taxon>
        <taxon>Betaproteobacteria</taxon>
        <taxon>Burkholderiales</taxon>
        <taxon>Burkholderiaceae</taxon>
        <taxon>Cupriavidus</taxon>
    </lineage>
</organism>
<dbReference type="EMBL" id="CAJZAF010000081">
    <property type="protein sequence ID" value="CAG9187574.1"/>
    <property type="molecule type" value="Genomic_DNA"/>
</dbReference>
<sequence length="129" mass="14029">MSSQPTEIASDLQIETRHCERISVRAADATGRPITNEVTGDAFRMTLHQMRERERLDPPGDKSGEEVALVLDGTFQVEAAGESYLLSRGEGIIIPPREARQWQCMSASGQLYRVVNLASLVGDDGAANG</sequence>
<dbReference type="Gene3D" id="2.60.120.10">
    <property type="entry name" value="Jelly Rolls"/>
    <property type="match status" value="1"/>
</dbReference>
<dbReference type="InterPro" id="IPR014710">
    <property type="entry name" value="RmlC-like_jellyroll"/>
</dbReference>
<evidence type="ECO:0008006" key="3">
    <source>
        <dbReference type="Google" id="ProtNLM"/>
    </source>
</evidence>
<dbReference type="Proteomes" id="UP000701702">
    <property type="component" value="Unassembled WGS sequence"/>
</dbReference>
<keyword evidence="2" id="KW-1185">Reference proteome</keyword>
<dbReference type="SUPFAM" id="SSF51182">
    <property type="entry name" value="RmlC-like cupins"/>
    <property type="match status" value="1"/>
</dbReference>
<gene>
    <name evidence="1" type="ORF">LMG23994_07019</name>
</gene>
<name>A0ABM8Y461_9BURK</name>
<reference evidence="1 2" key="1">
    <citation type="submission" date="2021-08" db="EMBL/GenBank/DDBJ databases">
        <authorList>
            <person name="Peeters C."/>
        </authorList>
    </citation>
    <scope>NUCLEOTIDE SEQUENCE [LARGE SCALE GENOMIC DNA]</scope>
    <source>
        <strain evidence="1 2">LMG 23994</strain>
    </source>
</reference>
<accession>A0ABM8Y461</accession>
<comment type="caution">
    <text evidence="1">The sequence shown here is derived from an EMBL/GenBank/DDBJ whole genome shotgun (WGS) entry which is preliminary data.</text>
</comment>
<proteinExistence type="predicted"/>
<evidence type="ECO:0000313" key="2">
    <source>
        <dbReference type="Proteomes" id="UP000701702"/>
    </source>
</evidence>
<dbReference type="RefSeq" id="WP_224010990.1">
    <property type="nucleotide sequence ID" value="NZ_CAJZAF010000081.1"/>
</dbReference>
<protein>
    <recommendedName>
        <fullName evidence="3">(S)-ureidoglycine aminohydrolase cupin domain-containing protein</fullName>
    </recommendedName>
</protein>